<dbReference type="AlphaFoldDB" id="A0A5M3YUI8"/>
<protein>
    <recommendedName>
        <fullName evidence="3 6">Queuosine 5'-phosphate N-glycosylase/hydrolase</fullName>
        <ecNumber evidence="6">3.2.2.-</ecNumber>
    </recommendedName>
    <alternativeName>
        <fullName evidence="4 6">Queuosine-nucleotide N-glycosylase/hydrolase</fullName>
    </alternativeName>
</protein>
<dbReference type="GO" id="GO:0016787">
    <property type="term" value="F:hydrolase activity"/>
    <property type="evidence" value="ECO:0007669"/>
    <property type="project" value="UniProtKB-KW"/>
</dbReference>
<evidence type="ECO:0000256" key="1">
    <source>
        <dbReference type="ARBA" id="ARBA00022801"/>
    </source>
</evidence>
<accession>A0A5M3YUI8</accession>
<evidence type="ECO:0000256" key="3">
    <source>
        <dbReference type="ARBA" id="ARBA00035306"/>
    </source>
</evidence>
<dbReference type="Pfam" id="PF10343">
    <property type="entry name" value="Q_salvage"/>
    <property type="match status" value="1"/>
</dbReference>
<gene>
    <name evidence="7" type="ORF">ATEIFO6365_0002045500</name>
</gene>
<dbReference type="VEuPathDB" id="FungiDB:ATEG_02362"/>
<keyword evidence="8" id="KW-1185">Reference proteome</keyword>
<comment type="catalytic activity">
    <reaction evidence="5 6">
        <text>queuosine 5'-phosphate + H2O = queuine + D-ribose 5-phosphate</text>
        <dbReference type="Rhea" id="RHEA:75387"/>
        <dbReference type="ChEBI" id="CHEBI:15377"/>
        <dbReference type="ChEBI" id="CHEBI:17433"/>
        <dbReference type="ChEBI" id="CHEBI:78346"/>
        <dbReference type="ChEBI" id="CHEBI:194371"/>
    </reaction>
    <physiologicalReaction direction="left-to-right" evidence="5 6">
        <dbReference type="Rhea" id="RHEA:75388"/>
    </physiologicalReaction>
</comment>
<evidence type="ECO:0000256" key="2">
    <source>
        <dbReference type="ARBA" id="ARBA00035119"/>
    </source>
</evidence>
<dbReference type="GO" id="GO:0006400">
    <property type="term" value="P:tRNA modification"/>
    <property type="evidence" value="ECO:0007669"/>
    <property type="project" value="TreeGrafter"/>
</dbReference>
<evidence type="ECO:0000256" key="5">
    <source>
        <dbReference type="ARBA" id="ARBA00048204"/>
    </source>
</evidence>
<evidence type="ECO:0000256" key="4">
    <source>
        <dbReference type="ARBA" id="ARBA00035393"/>
    </source>
</evidence>
<evidence type="ECO:0000313" key="7">
    <source>
        <dbReference type="EMBL" id="GFF13344.1"/>
    </source>
</evidence>
<comment type="function">
    <text evidence="6">Catalyzes the hydrolysis of queuosine 5'-phosphate, releasing the nucleobase queuine (q). Is required for salvage of queuine from exogenous queuosine (Q) that is imported and then converted to queuosine 5'-phosphate intracellularly.</text>
</comment>
<comment type="similarity">
    <text evidence="2 6">Belongs to the QNG1 protein family.</text>
</comment>
<name>A0A5M3YUI8_ASPTE</name>
<dbReference type="InterPro" id="IPR019438">
    <property type="entry name" value="Q_salvage"/>
</dbReference>
<reference evidence="7 8" key="1">
    <citation type="submission" date="2020-01" db="EMBL/GenBank/DDBJ databases">
        <title>Aspergillus terreus IFO 6365 whole genome shotgun sequence.</title>
        <authorList>
            <person name="Kanamasa S."/>
            <person name="Takahashi H."/>
        </authorList>
    </citation>
    <scope>NUCLEOTIDE SEQUENCE [LARGE SCALE GENOMIC DNA]</scope>
    <source>
        <strain evidence="7 8">IFO 6365</strain>
    </source>
</reference>
<dbReference type="Proteomes" id="UP000452235">
    <property type="component" value="Unassembled WGS sequence"/>
</dbReference>
<evidence type="ECO:0000313" key="8">
    <source>
        <dbReference type="Proteomes" id="UP000452235"/>
    </source>
</evidence>
<sequence>MSDDEADPELLALLRKSLGLGGGAANPHTAETKVLENSQYVFDNAIDVALSPVHVKDAANKIWRNMQKKRYSTQSWADHELHPKSKDESTVDFIFTMDLLNFSFWSELPDDKRFAIEYRGKRWTGYWSLVAALQRALDDGIPITTPEFWTKEDECTEALLRHVFRSATEEEIPLLQERLQCLREAGWVLCKDFDGSFLNCIYDANYSAAALVNLLTENFSCFRDETSFEGRRVRFYKRAQILIADLWACFNGQSFGEFRDIDKITMFADYRIPQALHQLGCLKYSPPLESHIRQRKLIPSGSTWETEIRATSIWCVELIRQAIERQYPEARAMFQPTKSPKPADNHHTNGYVDAAHLDAHKKCTTQKHWKQKSVNEPTASGVNAILIDFFLYDTMKELELKQEESIPHHRTRSIWY</sequence>
<comment type="caution">
    <text evidence="7">The sequence shown here is derived from an EMBL/GenBank/DDBJ whole genome shotgun (WGS) entry which is preliminary data.</text>
</comment>
<dbReference type="PANTHER" id="PTHR21314">
    <property type="entry name" value="QUEUOSINE 5'-PHOSPHATE N-GLYCOSYLASE_HYDROLASE-RELATED"/>
    <property type="match status" value="1"/>
</dbReference>
<dbReference type="OrthoDB" id="416777at2759"/>
<evidence type="ECO:0000256" key="6">
    <source>
        <dbReference type="RuleBase" id="RU365002"/>
    </source>
</evidence>
<proteinExistence type="inferred from homology"/>
<organism evidence="7 8">
    <name type="scientific">Aspergillus terreus</name>
    <dbReference type="NCBI Taxonomy" id="33178"/>
    <lineage>
        <taxon>Eukaryota</taxon>
        <taxon>Fungi</taxon>
        <taxon>Dikarya</taxon>
        <taxon>Ascomycota</taxon>
        <taxon>Pezizomycotina</taxon>
        <taxon>Eurotiomycetes</taxon>
        <taxon>Eurotiomycetidae</taxon>
        <taxon>Eurotiales</taxon>
        <taxon>Aspergillaceae</taxon>
        <taxon>Aspergillus</taxon>
        <taxon>Aspergillus subgen. Circumdati</taxon>
    </lineage>
</organism>
<dbReference type="EMBL" id="BLJY01000002">
    <property type="protein sequence ID" value="GFF13344.1"/>
    <property type="molecule type" value="Genomic_DNA"/>
</dbReference>
<dbReference type="PANTHER" id="PTHR21314:SF0">
    <property type="entry name" value="QUEUOSINE 5'-PHOSPHATE N-GLYCOSYLASE_HYDROLASE"/>
    <property type="match status" value="1"/>
</dbReference>
<dbReference type="EC" id="3.2.2.-" evidence="6"/>
<keyword evidence="1 6" id="KW-0378">Hydrolase</keyword>